<feature type="modified residue" description="4-aspartylphosphate" evidence="1">
    <location>
        <position position="59"/>
    </location>
</feature>
<evidence type="ECO:0000313" key="4">
    <source>
        <dbReference type="Proteomes" id="UP000002208"/>
    </source>
</evidence>
<dbReference type="OrthoDB" id="9785718at2"/>
<dbReference type="AlphaFoldDB" id="C1D3Y3"/>
<gene>
    <name evidence="3" type="ordered locus">Deide_3p02480</name>
</gene>
<accession>C1D3Y3</accession>
<protein>
    <submittedName>
        <fullName evidence="3">Putative Response regulator, CheY</fullName>
    </submittedName>
</protein>
<evidence type="ECO:0000259" key="2">
    <source>
        <dbReference type="PROSITE" id="PS50110"/>
    </source>
</evidence>
<sequence>MSVPCRYLLVDDNPTDLLLAQEAFEELQPDCTLTCVQSGEEALNFLHSTPTLPDVILLDINMPGMSGFQLLGLLKQEPKLRRIPVVMLSTSAAAKDISEAYSLHASSYMVKSSAFDTFLRQIDAFLKYWQANRVCNETPGEITPEGHREL</sequence>
<dbReference type="SUPFAM" id="SSF52172">
    <property type="entry name" value="CheY-like"/>
    <property type="match status" value="1"/>
</dbReference>
<evidence type="ECO:0000256" key="1">
    <source>
        <dbReference type="PROSITE-ProRule" id="PRU00169"/>
    </source>
</evidence>
<feature type="domain" description="Response regulatory" evidence="2">
    <location>
        <begin position="6"/>
        <end position="126"/>
    </location>
</feature>
<evidence type="ECO:0000313" key="3">
    <source>
        <dbReference type="EMBL" id="ACO48212.1"/>
    </source>
</evidence>
<dbReference type="PANTHER" id="PTHR44520:SF2">
    <property type="entry name" value="RESPONSE REGULATOR RCP1"/>
    <property type="match status" value="1"/>
</dbReference>
<keyword evidence="1" id="KW-0597">Phosphoprotein</keyword>
<dbReference type="RefSeq" id="WP_012695084.1">
    <property type="nucleotide sequence ID" value="NC_012528.1"/>
</dbReference>
<name>C1D3Y3_DEIDV</name>
<dbReference type="SMART" id="SM00448">
    <property type="entry name" value="REC"/>
    <property type="match status" value="1"/>
</dbReference>
<dbReference type="Gene3D" id="3.40.50.2300">
    <property type="match status" value="1"/>
</dbReference>
<dbReference type="GO" id="GO:0000160">
    <property type="term" value="P:phosphorelay signal transduction system"/>
    <property type="evidence" value="ECO:0007669"/>
    <property type="project" value="InterPro"/>
</dbReference>
<dbReference type="InterPro" id="IPR052893">
    <property type="entry name" value="TCS_response_regulator"/>
</dbReference>
<organism evidence="3 4">
    <name type="scientific">Deinococcus deserti (strain DSM 17065 / CIP 109153 / LMG 22923 / VCD115)</name>
    <dbReference type="NCBI Taxonomy" id="546414"/>
    <lineage>
        <taxon>Bacteria</taxon>
        <taxon>Thermotogati</taxon>
        <taxon>Deinococcota</taxon>
        <taxon>Deinococci</taxon>
        <taxon>Deinococcales</taxon>
        <taxon>Deinococcaceae</taxon>
        <taxon>Deinococcus</taxon>
    </lineage>
</organism>
<dbReference type="InterPro" id="IPR001789">
    <property type="entry name" value="Sig_transdc_resp-reg_receiver"/>
</dbReference>
<dbReference type="InterPro" id="IPR011006">
    <property type="entry name" value="CheY-like_superfamily"/>
</dbReference>
<reference evidence="3 4" key="1">
    <citation type="journal article" date="2009" name="PLoS Genet.">
        <title>Alliance of proteomics and genomics to unravel the specificities of Sahara bacterium Deinococcus deserti.</title>
        <authorList>
            <person name="de Groot A."/>
            <person name="Dulermo R."/>
            <person name="Ortet P."/>
            <person name="Blanchard L."/>
            <person name="Guerin P."/>
            <person name="Fernandez B."/>
            <person name="Vacherie B."/>
            <person name="Dossat C."/>
            <person name="Jolivet E."/>
            <person name="Siguier P."/>
            <person name="Chandler M."/>
            <person name="Barakat M."/>
            <person name="Dedieu A."/>
            <person name="Barbe V."/>
            <person name="Heulin T."/>
            <person name="Sommer S."/>
            <person name="Achouak W."/>
            <person name="Armengaud J."/>
        </authorList>
    </citation>
    <scope>NUCLEOTIDE SEQUENCE [LARGE SCALE GENOMIC DNA]</scope>
    <source>
        <strain evidence="4">DSM 17065 / CIP 109153 / LMG 22923 / VCD115</strain>
        <plasmid evidence="4">pDeide3</plasmid>
    </source>
</reference>
<dbReference type="PANTHER" id="PTHR44520">
    <property type="entry name" value="RESPONSE REGULATOR RCP1-RELATED"/>
    <property type="match status" value="1"/>
</dbReference>
<dbReference type="Pfam" id="PF00072">
    <property type="entry name" value="Response_reg"/>
    <property type="match status" value="1"/>
</dbReference>
<dbReference type="EMBL" id="CP001117">
    <property type="protein sequence ID" value="ACO48212.1"/>
    <property type="molecule type" value="Genomic_DNA"/>
</dbReference>
<dbReference type="KEGG" id="ddr:Deide_3p02480"/>
<keyword evidence="4" id="KW-1185">Reference proteome</keyword>
<keyword evidence="3" id="KW-0614">Plasmid</keyword>
<dbReference type="CDD" id="cd17557">
    <property type="entry name" value="REC_Rcp-like"/>
    <property type="match status" value="1"/>
</dbReference>
<dbReference type="PROSITE" id="PS50110">
    <property type="entry name" value="RESPONSE_REGULATORY"/>
    <property type="match status" value="1"/>
</dbReference>
<geneLocation type="plasmid" evidence="4">
    <name>pDeide3</name>
</geneLocation>
<dbReference type="HOGENOM" id="CLU_000445_69_17_0"/>
<dbReference type="Proteomes" id="UP000002208">
    <property type="component" value="Plasmid 3"/>
</dbReference>
<proteinExistence type="predicted"/>